<keyword evidence="1" id="KW-0732">Signal</keyword>
<reference evidence="2 3" key="1">
    <citation type="submission" date="2024-06" db="EMBL/GenBank/DDBJ databases">
        <title>Chitinophaga defluvii sp. nov., isolated from municipal sewage.</title>
        <authorList>
            <person name="Zhang L."/>
        </authorList>
    </citation>
    <scope>NUCLEOTIDE SEQUENCE [LARGE SCALE GENOMIC DNA]</scope>
    <source>
        <strain evidence="2 3">H8</strain>
    </source>
</reference>
<accession>A0ABV2T8Q2</accession>
<sequence length="215" mass="24835">MKMKMLIVVVFTLALQRTAQAQLFKEWFRQKKTQKEYLLKQIAELRIYLSYLQKGYQIVESGINTVRDIKNGEFSLHDLYYASLKRVNPEIRKLPQAASVVENTQYIFRATDDLIKVVETTALLNESQSTLINIACPAIRKDAAQVADALLAVLTDRSLQLTDDERIARVQQIYEYSLQQTVLVKDLCSNVYALTWATEMDNREAQTIRNFYGLK</sequence>
<protein>
    <recommendedName>
        <fullName evidence="4">TerB family tellurite resistance protein</fullName>
    </recommendedName>
</protein>
<dbReference type="EMBL" id="JBEXAC010000002">
    <property type="protein sequence ID" value="MET6999423.1"/>
    <property type="molecule type" value="Genomic_DNA"/>
</dbReference>
<proteinExistence type="predicted"/>
<keyword evidence="3" id="KW-1185">Reference proteome</keyword>
<feature type="chain" id="PRO_5045217469" description="TerB family tellurite resistance protein" evidence="1">
    <location>
        <begin position="22"/>
        <end position="215"/>
    </location>
</feature>
<evidence type="ECO:0008006" key="4">
    <source>
        <dbReference type="Google" id="ProtNLM"/>
    </source>
</evidence>
<evidence type="ECO:0000313" key="3">
    <source>
        <dbReference type="Proteomes" id="UP001549749"/>
    </source>
</evidence>
<comment type="caution">
    <text evidence="2">The sequence shown here is derived from an EMBL/GenBank/DDBJ whole genome shotgun (WGS) entry which is preliminary data.</text>
</comment>
<organism evidence="2 3">
    <name type="scientific">Chitinophaga defluvii</name>
    <dbReference type="NCBI Taxonomy" id="3163343"/>
    <lineage>
        <taxon>Bacteria</taxon>
        <taxon>Pseudomonadati</taxon>
        <taxon>Bacteroidota</taxon>
        <taxon>Chitinophagia</taxon>
        <taxon>Chitinophagales</taxon>
        <taxon>Chitinophagaceae</taxon>
        <taxon>Chitinophaga</taxon>
    </lineage>
</organism>
<dbReference type="RefSeq" id="WP_354661987.1">
    <property type="nucleotide sequence ID" value="NZ_JBEXAC010000002.1"/>
</dbReference>
<feature type="signal peptide" evidence="1">
    <location>
        <begin position="1"/>
        <end position="21"/>
    </location>
</feature>
<dbReference type="Proteomes" id="UP001549749">
    <property type="component" value="Unassembled WGS sequence"/>
</dbReference>
<evidence type="ECO:0000313" key="2">
    <source>
        <dbReference type="EMBL" id="MET6999423.1"/>
    </source>
</evidence>
<gene>
    <name evidence="2" type="ORF">ABR189_18690</name>
</gene>
<name>A0ABV2T8Q2_9BACT</name>
<evidence type="ECO:0000256" key="1">
    <source>
        <dbReference type="SAM" id="SignalP"/>
    </source>
</evidence>